<accession>A0A4Q9PI80</accession>
<reference evidence="1 2" key="1">
    <citation type="submission" date="2019-01" db="EMBL/GenBank/DDBJ databases">
        <title>Draft genome sequences of three monokaryotic isolates of the white-rot basidiomycete fungus Dichomitus squalens.</title>
        <authorList>
            <consortium name="DOE Joint Genome Institute"/>
            <person name="Lopez S.C."/>
            <person name="Andreopoulos B."/>
            <person name="Pangilinan J."/>
            <person name="Lipzen A."/>
            <person name="Riley R."/>
            <person name="Ahrendt S."/>
            <person name="Ng V."/>
            <person name="Barry K."/>
            <person name="Daum C."/>
            <person name="Grigoriev I.V."/>
            <person name="Hilden K.S."/>
            <person name="Makela M.R."/>
            <person name="de Vries R.P."/>
        </authorList>
    </citation>
    <scope>NUCLEOTIDE SEQUENCE [LARGE SCALE GENOMIC DNA]</scope>
    <source>
        <strain evidence="1 2">CBS 464.89</strain>
    </source>
</reference>
<keyword evidence="2" id="KW-1185">Reference proteome</keyword>
<evidence type="ECO:0000313" key="1">
    <source>
        <dbReference type="EMBL" id="TBU52956.1"/>
    </source>
</evidence>
<dbReference type="EMBL" id="ML145230">
    <property type="protein sequence ID" value="TBU52956.1"/>
    <property type="molecule type" value="Genomic_DNA"/>
</dbReference>
<gene>
    <name evidence="1" type="ORF">BD310DRAFT_938998</name>
</gene>
<name>A0A4Q9PI80_9APHY</name>
<sequence>MHSATASTGIVRHRRAPTSRTSWLRSWRPFLSKNASTRALGASFAVVRKLFRRAFAESDGQIQRNPCLTIGEDECTLCTPIHSSTHTTSRHSAMVEGRKHSLYLRP</sequence>
<protein>
    <submittedName>
        <fullName evidence="1">Uncharacterized protein</fullName>
    </submittedName>
</protein>
<dbReference type="AlphaFoldDB" id="A0A4Q9PI80"/>
<dbReference type="Proteomes" id="UP000292082">
    <property type="component" value="Unassembled WGS sequence"/>
</dbReference>
<organism evidence="1 2">
    <name type="scientific">Dichomitus squalens</name>
    <dbReference type="NCBI Taxonomy" id="114155"/>
    <lineage>
        <taxon>Eukaryota</taxon>
        <taxon>Fungi</taxon>
        <taxon>Dikarya</taxon>
        <taxon>Basidiomycota</taxon>
        <taxon>Agaricomycotina</taxon>
        <taxon>Agaricomycetes</taxon>
        <taxon>Polyporales</taxon>
        <taxon>Polyporaceae</taxon>
        <taxon>Dichomitus</taxon>
    </lineage>
</organism>
<proteinExistence type="predicted"/>
<evidence type="ECO:0000313" key="2">
    <source>
        <dbReference type="Proteomes" id="UP000292082"/>
    </source>
</evidence>